<keyword evidence="1" id="KW-0812">Transmembrane</keyword>
<dbReference type="GO" id="GO:0071513">
    <property type="term" value="C:phosphopantothenoylcysteine decarboxylase complex"/>
    <property type="evidence" value="ECO:0007669"/>
    <property type="project" value="TreeGrafter"/>
</dbReference>
<dbReference type="Pfam" id="PF02441">
    <property type="entry name" value="Flavoprotein"/>
    <property type="match status" value="1"/>
</dbReference>
<keyword evidence="4" id="KW-1185">Reference proteome</keyword>
<dbReference type="RefSeq" id="WP_113690634.1">
    <property type="nucleotide sequence ID" value="NZ_CP015163.1"/>
</dbReference>
<accession>A0A344L004</accession>
<dbReference type="KEGG" id="aab:A4R43_01605"/>
<feature type="domain" description="Flavoprotein" evidence="2">
    <location>
        <begin position="12"/>
        <end position="188"/>
    </location>
</feature>
<evidence type="ECO:0000256" key="1">
    <source>
        <dbReference type="SAM" id="Phobius"/>
    </source>
</evidence>
<dbReference type="InterPro" id="IPR003382">
    <property type="entry name" value="Flavoprotein"/>
</dbReference>
<feature type="transmembrane region" description="Helical" evidence="1">
    <location>
        <begin position="113"/>
        <end position="133"/>
    </location>
</feature>
<dbReference type="InterPro" id="IPR036551">
    <property type="entry name" value="Flavin_trans-like"/>
</dbReference>
<dbReference type="SUPFAM" id="SSF52507">
    <property type="entry name" value="Homo-oligomeric flavin-containing Cys decarboxylases, HFCD"/>
    <property type="match status" value="1"/>
</dbReference>
<name>A0A344L004_9PSEU</name>
<dbReference type="GO" id="GO:0004633">
    <property type="term" value="F:phosphopantothenoylcysteine decarboxylase activity"/>
    <property type="evidence" value="ECO:0007669"/>
    <property type="project" value="TreeGrafter"/>
</dbReference>
<evidence type="ECO:0000313" key="3">
    <source>
        <dbReference type="EMBL" id="AXB41378.1"/>
    </source>
</evidence>
<dbReference type="OrthoDB" id="2395518at2"/>
<dbReference type="PANTHER" id="PTHR14359">
    <property type="entry name" value="HOMO-OLIGOMERIC FLAVIN CONTAINING CYS DECARBOXYLASE FAMILY"/>
    <property type="match status" value="1"/>
</dbReference>
<evidence type="ECO:0000259" key="2">
    <source>
        <dbReference type="Pfam" id="PF02441"/>
    </source>
</evidence>
<dbReference type="EMBL" id="CP015163">
    <property type="protein sequence ID" value="AXB41378.1"/>
    <property type="molecule type" value="Genomic_DNA"/>
</dbReference>
<reference evidence="3 4" key="1">
    <citation type="submission" date="2016-04" db="EMBL/GenBank/DDBJ databases">
        <title>Complete genome sequence and analysis of deep-sea sediment isolate, Amycolatopsis sp. WP1.</title>
        <authorList>
            <person name="Wang H."/>
            <person name="Chen S."/>
            <person name="Wu Q."/>
        </authorList>
    </citation>
    <scope>NUCLEOTIDE SEQUENCE [LARGE SCALE GENOMIC DNA]</scope>
    <source>
        <strain evidence="3 4">WP1</strain>
    </source>
</reference>
<dbReference type="GO" id="GO:0015937">
    <property type="term" value="P:coenzyme A biosynthetic process"/>
    <property type="evidence" value="ECO:0007669"/>
    <property type="project" value="TreeGrafter"/>
</dbReference>
<organism evidence="3 4">
    <name type="scientific">Amycolatopsis albispora</name>
    <dbReference type="NCBI Taxonomy" id="1804986"/>
    <lineage>
        <taxon>Bacteria</taxon>
        <taxon>Bacillati</taxon>
        <taxon>Actinomycetota</taxon>
        <taxon>Actinomycetes</taxon>
        <taxon>Pseudonocardiales</taxon>
        <taxon>Pseudonocardiaceae</taxon>
        <taxon>Amycolatopsis</taxon>
    </lineage>
</organism>
<dbReference type="Gene3D" id="3.40.50.1950">
    <property type="entry name" value="Flavin prenyltransferase-like"/>
    <property type="match status" value="1"/>
</dbReference>
<sequence>MIEDSGYSGAPRVLVGATGSIAVTNLPGYLAELRGRLAERLTVLMTHTAEKFLPATTVAMHADQLVSGDSPADWPAAKPSRLVAEHDILVVLPATANVLAAAAAGAAPNRLSTVILAATFPVVYFPSMGAAMWEKPATRRNIATIRADGGHVPEPVWHDTYDVGLGRNSRHPTMPSPAEVAKIVGEILSASREN</sequence>
<protein>
    <submittedName>
        <fullName evidence="3">Flavoprotein</fullName>
    </submittedName>
</protein>
<gene>
    <name evidence="3" type="ORF">A4R43_01605</name>
</gene>
<dbReference type="AlphaFoldDB" id="A0A344L004"/>
<dbReference type="PANTHER" id="PTHR14359:SF6">
    <property type="entry name" value="PHOSPHOPANTOTHENOYLCYSTEINE DECARBOXYLASE"/>
    <property type="match status" value="1"/>
</dbReference>
<dbReference type="Proteomes" id="UP000250434">
    <property type="component" value="Chromosome"/>
</dbReference>
<proteinExistence type="predicted"/>
<evidence type="ECO:0000313" key="4">
    <source>
        <dbReference type="Proteomes" id="UP000250434"/>
    </source>
</evidence>
<dbReference type="GO" id="GO:0010181">
    <property type="term" value="F:FMN binding"/>
    <property type="evidence" value="ECO:0007669"/>
    <property type="project" value="TreeGrafter"/>
</dbReference>
<feature type="transmembrane region" description="Helical" evidence="1">
    <location>
        <begin position="88"/>
        <end position="107"/>
    </location>
</feature>
<keyword evidence="1" id="KW-1133">Transmembrane helix</keyword>
<keyword evidence="1" id="KW-0472">Membrane</keyword>